<keyword evidence="1" id="KW-0472">Membrane</keyword>
<proteinExistence type="predicted"/>
<dbReference type="Proteomes" id="UP000028547">
    <property type="component" value="Unassembled WGS sequence"/>
</dbReference>
<evidence type="ECO:0000256" key="1">
    <source>
        <dbReference type="SAM" id="Phobius"/>
    </source>
</evidence>
<dbReference type="AlphaFoldDB" id="A0A084SV72"/>
<organism evidence="2 3">
    <name type="scientific">Archangium violaceum Cb vi76</name>
    <dbReference type="NCBI Taxonomy" id="1406225"/>
    <lineage>
        <taxon>Bacteria</taxon>
        <taxon>Pseudomonadati</taxon>
        <taxon>Myxococcota</taxon>
        <taxon>Myxococcia</taxon>
        <taxon>Myxococcales</taxon>
        <taxon>Cystobacterineae</taxon>
        <taxon>Archangiaceae</taxon>
        <taxon>Archangium</taxon>
    </lineage>
</organism>
<accession>A0A084SV72</accession>
<evidence type="ECO:0000313" key="3">
    <source>
        <dbReference type="Proteomes" id="UP000028547"/>
    </source>
</evidence>
<dbReference type="EMBL" id="JPMI01000097">
    <property type="protein sequence ID" value="KFA92357.1"/>
    <property type="molecule type" value="Genomic_DNA"/>
</dbReference>
<feature type="transmembrane region" description="Helical" evidence="1">
    <location>
        <begin position="47"/>
        <end position="65"/>
    </location>
</feature>
<evidence type="ECO:0000313" key="2">
    <source>
        <dbReference type="EMBL" id="KFA92357.1"/>
    </source>
</evidence>
<feature type="transmembrane region" description="Helical" evidence="1">
    <location>
        <begin position="103"/>
        <end position="123"/>
    </location>
</feature>
<keyword evidence="1" id="KW-1133">Transmembrane helix</keyword>
<comment type="caution">
    <text evidence="2">The sequence shown here is derived from an EMBL/GenBank/DDBJ whole genome shotgun (WGS) entry which is preliminary data.</text>
</comment>
<keyword evidence="1" id="KW-0812">Transmembrane</keyword>
<protein>
    <submittedName>
        <fullName evidence="2">Uncharacterized protein</fullName>
    </submittedName>
</protein>
<sequence>MSPMLLRAACVLLVIGALLPTLGFTSFVWNEHIEWTRHGRSTGELFRALFYLPGPLTLMLVPFLWARRRWAWWGSLLLLPLHGLGPLVDLATLRHGLHGGEAFMLMQGLTAFGGGLVVGLLLWSAREVLLPSSLAPSS</sequence>
<gene>
    <name evidence="2" type="ORF">Q664_15865</name>
</gene>
<feature type="transmembrane region" description="Helical" evidence="1">
    <location>
        <begin position="72"/>
        <end position="91"/>
    </location>
</feature>
<name>A0A084SV72_9BACT</name>
<reference evidence="2 3" key="1">
    <citation type="submission" date="2014-07" db="EMBL/GenBank/DDBJ databases">
        <title>Draft Genome Sequence of Gephyronic Acid Producer, Cystobacter violaceus Strain Cb vi76.</title>
        <authorList>
            <person name="Stevens D.C."/>
            <person name="Young J."/>
            <person name="Carmichael R."/>
            <person name="Tan J."/>
            <person name="Taylor R.E."/>
        </authorList>
    </citation>
    <scope>NUCLEOTIDE SEQUENCE [LARGE SCALE GENOMIC DNA]</scope>
    <source>
        <strain evidence="2 3">Cb vi76</strain>
    </source>
</reference>